<comment type="caution">
    <text evidence="1">The sequence shown here is derived from an EMBL/GenBank/DDBJ whole genome shotgun (WGS) entry which is preliminary data.</text>
</comment>
<name>A0A367FR89_9ACTN</name>
<dbReference type="AlphaFoldDB" id="A0A367FR89"/>
<evidence type="ECO:0000313" key="2">
    <source>
        <dbReference type="Proteomes" id="UP000253094"/>
    </source>
</evidence>
<dbReference type="Proteomes" id="UP000253094">
    <property type="component" value="Unassembled WGS sequence"/>
</dbReference>
<dbReference type="EMBL" id="QOIL01000003">
    <property type="protein sequence ID" value="RCG32227.1"/>
    <property type="molecule type" value="Genomic_DNA"/>
</dbReference>
<protein>
    <submittedName>
        <fullName evidence="1">Uncharacterized protein</fullName>
    </submittedName>
</protein>
<evidence type="ECO:0000313" key="1">
    <source>
        <dbReference type="EMBL" id="RCG32227.1"/>
    </source>
</evidence>
<sequence>MVGAYDSLGSIAGWLDEMNARRVAKGVLRVGLYDPLTRRAVTGVLAPDMEAVMQRFWRQRVLARGLITRNKRGQIVRIRIDHIEPLPQDDDRRAAVSELLGADPDWLGGQDVDEYLREARRA</sequence>
<accession>A0A367FR89</accession>
<keyword evidence="2" id="KW-1185">Reference proteome</keyword>
<reference evidence="1 2" key="1">
    <citation type="submission" date="2018-06" db="EMBL/GenBank/DDBJ databases">
        <title>Sphaerisporangium craniellae sp. nov., isolated from a marine sponge in the South China Sea.</title>
        <authorList>
            <person name="Li L."/>
        </authorList>
    </citation>
    <scope>NUCLEOTIDE SEQUENCE [LARGE SCALE GENOMIC DNA]</scope>
    <source>
        <strain evidence="1 2">CCTCC AA 208026</strain>
    </source>
</reference>
<gene>
    <name evidence="1" type="ORF">DQ384_06915</name>
</gene>
<organism evidence="1 2">
    <name type="scientific">Sphaerisporangium album</name>
    <dbReference type="NCBI Taxonomy" id="509200"/>
    <lineage>
        <taxon>Bacteria</taxon>
        <taxon>Bacillati</taxon>
        <taxon>Actinomycetota</taxon>
        <taxon>Actinomycetes</taxon>
        <taxon>Streptosporangiales</taxon>
        <taxon>Streptosporangiaceae</taxon>
        <taxon>Sphaerisporangium</taxon>
    </lineage>
</organism>
<proteinExistence type="predicted"/>